<dbReference type="AlphaFoldDB" id="A0A0B5B875"/>
<dbReference type="GO" id="GO:0000160">
    <property type="term" value="P:phosphorelay signal transduction system"/>
    <property type="evidence" value="ECO:0007669"/>
    <property type="project" value="InterPro"/>
</dbReference>
<evidence type="ECO:0000256" key="2">
    <source>
        <dbReference type="PROSITE-ProRule" id="PRU00169"/>
    </source>
</evidence>
<keyword evidence="4" id="KW-0808">Transferase</keyword>
<protein>
    <submittedName>
        <fullName evidence="4">Histidine kinase</fullName>
    </submittedName>
</protein>
<dbReference type="InterPro" id="IPR050595">
    <property type="entry name" value="Bact_response_regulator"/>
</dbReference>
<gene>
    <name evidence="4" type="ORF">GPICK_05210</name>
</gene>
<keyword evidence="1" id="KW-0597">Phosphoprotein</keyword>
<dbReference type="PANTHER" id="PTHR44591">
    <property type="entry name" value="STRESS RESPONSE REGULATOR PROTEIN 1"/>
    <property type="match status" value="1"/>
</dbReference>
<comment type="caution">
    <text evidence="2">Lacks conserved residue(s) required for the propagation of feature annotation.</text>
</comment>
<dbReference type="Proteomes" id="UP000057609">
    <property type="component" value="Chromosome"/>
</dbReference>
<proteinExistence type="predicted"/>
<dbReference type="PANTHER" id="PTHR44591:SF25">
    <property type="entry name" value="CHEMOTAXIS TWO-COMPONENT RESPONSE REGULATOR"/>
    <property type="match status" value="1"/>
</dbReference>
<dbReference type="InterPro" id="IPR011006">
    <property type="entry name" value="CheY-like_superfamily"/>
</dbReference>
<dbReference type="GO" id="GO:0016301">
    <property type="term" value="F:kinase activity"/>
    <property type="evidence" value="ECO:0007669"/>
    <property type="project" value="UniProtKB-KW"/>
</dbReference>
<evidence type="ECO:0000313" key="4">
    <source>
        <dbReference type="EMBL" id="AJE02843.1"/>
    </source>
</evidence>
<accession>A0A0B5B875</accession>
<dbReference type="SUPFAM" id="SSF52172">
    <property type="entry name" value="CheY-like"/>
    <property type="match status" value="1"/>
</dbReference>
<reference evidence="4 5" key="1">
    <citation type="journal article" date="2015" name="Genome Announc.">
        <title>Complete Genome of Geobacter pickeringii G13T, a Metal-Reducing Isolate from Sedimentary Kaolin Deposits.</title>
        <authorList>
            <person name="Badalamenti J.P."/>
            <person name="Bond D.R."/>
        </authorList>
    </citation>
    <scope>NUCLEOTIDE SEQUENCE [LARGE SCALE GENOMIC DNA]</scope>
    <source>
        <strain evidence="4 5">G13</strain>
    </source>
</reference>
<keyword evidence="4" id="KW-0418">Kinase</keyword>
<dbReference type="Gene3D" id="3.40.50.2300">
    <property type="match status" value="1"/>
</dbReference>
<sequence length="245" mass="27411">MSDTERQPEIWLMGLGCEEERSATVRAYLQHAGYRVVCRAIAEFGDVKPLGAVLDVSPFANDGWGILLDLKGNPATRDVPVLPVYLSQEGKVGGIFPVAGFFTLPIDPDYLMKKLTVLGLTDDVDTWDLQVMVVSKRGEENVAKAITSLGFEVVNAYTGKEAVALATTGRPYLVFCSVMLPDMSAFELMERFRLFPQVRNVPFFVMVKDAMKDGERIALSRQVEHLVRKKEISRDEFVAYLRRRG</sequence>
<dbReference type="KEGG" id="gpi:GPICK_05210"/>
<evidence type="ECO:0000259" key="3">
    <source>
        <dbReference type="PROSITE" id="PS50110"/>
    </source>
</evidence>
<organism evidence="4 5">
    <name type="scientific">Geobacter pickeringii</name>
    <dbReference type="NCBI Taxonomy" id="345632"/>
    <lineage>
        <taxon>Bacteria</taxon>
        <taxon>Pseudomonadati</taxon>
        <taxon>Thermodesulfobacteriota</taxon>
        <taxon>Desulfuromonadia</taxon>
        <taxon>Geobacterales</taxon>
        <taxon>Geobacteraceae</taxon>
        <taxon>Geobacter</taxon>
    </lineage>
</organism>
<evidence type="ECO:0000313" key="5">
    <source>
        <dbReference type="Proteomes" id="UP000057609"/>
    </source>
</evidence>
<dbReference type="EMBL" id="CP009788">
    <property type="protein sequence ID" value="AJE02843.1"/>
    <property type="molecule type" value="Genomic_DNA"/>
</dbReference>
<evidence type="ECO:0000256" key="1">
    <source>
        <dbReference type="ARBA" id="ARBA00022553"/>
    </source>
</evidence>
<name>A0A0B5B875_9BACT</name>
<dbReference type="InterPro" id="IPR001789">
    <property type="entry name" value="Sig_transdc_resp-reg_receiver"/>
</dbReference>
<dbReference type="HOGENOM" id="CLU_1132328_0_0_7"/>
<keyword evidence="5" id="KW-1185">Reference proteome</keyword>
<dbReference type="PROSITE" id="PS50110">
    <property type="entry name" value="RESPONSE_REGULATORY"/>
    <property type="match status" value="1"/>
</dbReference>
<dbReference type="OrthoDB" id="5394939at2"/>
<dbReference type="RefSeq" id="WP_039741079.1">
    <property type="nucleotide sequence ID" value="NZ_CP009788.1"/>
</dbReference>
<feature type="domain" description="Response regulatory" evidence="3">
    <location>
        <begin position="128"/>
        <end position="245"/>
    </location>
</feature>
<dbReference type="STRING" id="345632.GPICK_05210"/>